<sequence>MNHVLRAFIGKFLVVYFDDILVYSRTLEEHVIHLKQVLEVLRKERLFGILKKCDFCTNKVVFLGFVVSSEGITVDEEKVKVIRDWPTPTTIGEVRSFHGLANFYRRFVKDFSTKAAPLNELTEKNVSFKWGNTQEKAFQAIKEKLTHAPLLALPDC</sequence>
<evidence type="ECO:0000313" key="3">
    <source>
        <dbReference type="RefSeq" id="XP_020547018.1"/>
    </source>
</evidence>
<dbReference type="InterPro" id="IPR043128">
    <property type="entry name" value="Rev_trsase/Diguanyl_cyclase"/>
</dbReference>
<proteinExistence type="predicted"/>
<keyword evidence="2" id="KW-1185">Reference proteome</keyword>
<dbReference type="CDD" id="cd01647">
    <property type="entry name" value="RT_LTR"/>
    <property type="match status" value="1"/>
</dbReference>
<dbReference type="Gene3D" id="3.30.70.270">
    <property type="match status" value="2"/>
</dbReference>
<dbReference type="InterPro" id="IPR043502">
    <property type="entry name" value="DNA/RNA_pol_sf"/>
</dbReference>
<feature type="domain" description="Reverse transcriptase" evidence="1">
    <location>
        <begin position="1"/>
        <end position="67"/>
    </location>
</feature>
<accession>A0A8M8UK28</accession>
<dbReference type="AlphaFoldDB" id="A0A8M8UK28"/>
<dbReference type="KEGG" id="sind:110011356"/>
<dbReference type="OrthoDB" id="1685174at2759"/>
<dbReference type="RefSeq" id="XP_020547018.1">
    <property type="nucleotide sequence ID" value="XM_020691359.1"/>
</dbReference>
<dbReference type="Proteomes" id="UP000504604">
    <property type="component" value="Unplaced"/>
</dbReference>
<dbReference type="PANTHER" id="PTHR37984:SF5">
    <property type="entry name" value="PROTEIN NYNRIN-LIKE"/>
    <property type="match status" value="1"/>
</dbReference>
<dbReference type="GeneID" id="110011356"/>
<protein>
    <submittedName>
        <fullName evidence="3">Uncharacterized protein LOC110011356</fullName>
    </submittedName>
</protein>
<dbReference type="Pfam" id="PF00078">
    <property type="entry name" value="RVT_1"/>
    <property type="match status" value="1"/>
</dbReference>
<evidence type="ECO:0000259" key="1">
    <source>
        <dbReference type="PROSITE" id="PS50878"/>
    </source>
</evidence>
<reference evidence="3" key="1">
    <citation type="submission" date="2025-08" db="UniProtKB">
        <authorList>
            <consortium name="RefSeq"/>
        </authorList>
    </citation>
    <scope>IDENTIFICATION</scope>
</reference>
<dbReference type="PANTHER" id="PTHR37984">
    <property type="entry name" value="PROTEIN CBG26694"/>
    <property type="match status" value="1"/>
</dbReference>
<dbReference type="SUPFAM" id="SSF56672">
    <property type="entry name" value="DNA/RNA polymerases"/>
    <property type="match status" value="1"/>
</dbReference>
<evidence type="ECO:0000313" key="2">
    <source>
        <dbReference type="Proteomes" id="UP000504604"/>
    </source>
</evidence>
<organism evidence="2 3">
    <name type="scientific">Sesamum indicum</name>
    <name type="common">Oriental sesame</name>
    <name type="synonym">Sesamum orientale</name>
    <dbReference type="NCBI Taxonomy" id="4182"/>
    <lineage>
        <taxon>Eukaryota</taxon>
        <taxon>Viridiplantae</taxon>
        <taxon>Streptophyta</taxon>
        <taxon>Embryophyta</taxon>
        <taxon>Tracheophyta</taxon>
        <taxon>Spermatophyta</taxon>
        <taxon>Magnoliopsida</taxon>
        <taxon>eudicotyledons</taxon>
        <taxon>Gunneridae</taxon>
        <taxon>Pentapetalae</taxon>
        <taxon>asterids</taxon>
        <taxon>lamiids</taxon>
        <taxon>Lamiales</taxon>
        <taxon>Pedaliaceae</taxon>
        <taxon>Sesamum</taxon>
    </lineage>
</organism>
<dbReference type="InterPro" id="IPR000477">
    <property type="entry name" value="RT_dom"/>
</dbReference>
<dbReference type="PROSITE" id="PS50878">
    <property type="entry name" value="RT_POL"/>
    <property type="match status" value="1"/>
</dbReference>
<dbReference type="FunFam" id="3.30.70.270:FF:000020">
    <property type="entry name" value="Transposon Tf2-6 polyprotein-like Protein"/>
    <property type="match status" value="1"/>
</dbReference>
<dbReference type="InterPro" id="IPR050951">
    <property type="entry name" value="Retrovirus_Pol_polyprotein"/>
</dbReference>
<gene>
    <name evidence="3" type="primary">LOC110011356</name>
</gene>
<name>A0A8M8UK28_SESIN</name>